<dbReference type="EMBL" id="CZCS02000006">
    <property type="protein sequence ID" value="VXD11563.1"/>
    <property type="molecule type" value="Genomic_DNA"/>
</dbReference>
<protein>
    <submittedName>
        <fullName evidence="1">Uncharacterized protein</fullName>
    </submittedName>
</protein>
<comment type="caution">
    <text evidence="1">The sequence shown here is derived from an EMBL/GenBank/DDBJ whole genome shotgun (WGS) entry which is preliminary data.</text>
</comment>
<sequence>MNQNLYDGLAFLDSVEVNSLAKSRFADLRRDQTSMILESVICPVGLTVTLIVVKGIEGVKALTDQGVNRGWSGWGVLLGWRGGRLAGENTPTTIIFSWINF</sequence>
<proteinExistence type="predicted"/>
<keyword evidence="2" id="KW-1185">Reference proteome</keyword>
<dbReference type="AlphaFoldDB" id="A0A7Z9BJE5"/>
<accession>A0A7Z9BJE5</accession>
<organism evidence="1 2">
    <name type="scientific">Planktothrix paucivesiculata PCC 9631</name>
    <dbReference type="NCBI Taxonomy" id="671071"/>
    <lineage>
        <taxon>Bacteria</taxon>
        <taxon>Bacillati</taxon>
        <taxon>Cyanobacteriota</taxon>
        <taxon>Cyanophyceae</taxon>
        <taxon>Oscillatoriophycideae</taxon>
        <taxon>Oscillatoriales</taxon>
        <taxon>Microcoleaceae</taxon>
        <taxon>Planktothrix</taxon>
    </lineage>
</organism>
<evidence type="ECO:0000313" key="1">
    <source>
        <dbReference type="EMBL" id="VXD11563.1"/>
    </source>
</evidence>
<dbReference type="Proteomes" id="UP000182190">
    <property type="component" value="Unassembled WGS sequence"/>
</dbReference>
<name>A0A7Z9BJE5_9CYAN</name>
<gene>
    <name evidence="1" type="ORF">PL9631_1030087</name>
</gene>
<reference evidence="1" key="1">
    <citation type="submission" date="2019-10" db="EMBL/GenBank/DDBJ databases">
        <authorList>
            <consortium name="Genoscope - CEA"/>
            <person name="William W."/>
        </authorList>
    </citation>
    <scope>NUCLEOTIDE SEQUENCE [LARGE SCALE GENOMIC DNA]</scope>
    <source>
        <strain evidence="1">BBR_PRJEB10994</strain>
    </source>
</reference>
<evidence type="ECO:0000313" key="2">
    <source>
        <dbReference type="Proteomes" id="UP000182190"/>
    </source>
</evidence>